<accession>A0ACB7RHV4</accession>
<evidence type="ECO:0000313" key="1">
    <source>
        <dbReference type="EMBL" id="KAH6921835.1"/>
    </source>
</evidence>
<sequence>MYYAPVQVTHDPYAPVFKNVYCALCNDVNVSRLSCSRAAYVPVVAEQDVKTSPMPGVLKPVTRTSTCYARHCGRCYIRRSRDVSSGLESSGPHHGIVESDESVKLHSPVSYRPELQRKYSLQHTIAFICTSISIFFIVLKILVFCTYKEARRSSSVCNMCLAVTLLVAQVLFLVTKCVRLAKRFCFSGAVFAHYCFLSTFLWTCVLSYDISKSLTAIKLSSARSNALALYCLLAWGAPLLVVIAALTVNQTAPDSVLSPSYGDPICFIGSFWGLVVYFFLPMVSLVLFCITLYFKTVCYIRTTSSATECADDAPEPASRSSVRHGQQRANLALFVRLALVMGAPWAVALTGSFIHSEIVDCVVNLLVGSQGVYLFLVFRDYRYIWSSLRKGAAKAASIINPRKKTVGGA</sequence>
<dbReference type="EMBL" id="CM023489">
    <property type="protein sequence ID" value="KAH6921835.1"/>
    <property type="molecule type" value="Genomic_DNA"/>
</dbReference>
<reference evidence="1" key="1">
    <citation type="submission" date="2020-05" db="EMBL/GenBank/DDBJ databases">
        <title>Large-scale comparative analyses of tick genomes elucidate their genetic diversity and vector capacities.</title>
        <authorList>
            <person name="Jia N."/>
            <person name="Wang J."/>
            <person name="Shi W."/>
            <person name="Du L."/>
            <person name="Sun Y."/>
            <person name="Zhan W."/>
            <person name="Jiang J."/>
            <person name="Wang Q."/>
            <person name="Zhang B."/>
            <person name="Ji P."/>
            <person name="Sakyi L.B."/>
            <person name="Cui X."/>
            <person name="Yuan T."/>
            <person name="Jiang B."/>
            <person name="Yang W."/>
            <person name="Lam T.T.-Y."/>
            <person name="Chang Q."/>
            <person name="Ding S."/>
            <person name="Wang X."/>
            <person name="Zhu J."/>
            <person name="Ruan X."/>
            <person name="Zhao L."/>
            <person name="Wei J."/>
            <person name="Que T."/>
            <person name="Du C."/>
            <person name="Cheng J."/>
            <person name="Dai P."/>
            <person name="Han X."/>
            <person name="Huang E."/>
            <person name="Gao Y."/>
            <person name="Liu J."/>
            <person name="Shao H."/>
            <person name="Ye R."/>
            <person name="Li L."/>
            <person name="Wei W."/>
            <person name="Wang X."/>
            <person name="Wang C."/>
            <person name="Yang T."/>
            <person name="Huo Q."/>
            <person name="Li W."/>
            <person name="Guo W."/>
            <person name="Chen H."/>
            <person name="Zhou L."/>
            <person name="Ni X."/>
            <person name="Tian J."/>
            <person name="Zhou Y."/>
            <person name="Sheng Y."/>
            <person name="Liu T."/>
            <person name="Pan Y."/>
            <person name="Xia L."/>
            <person name="Li J."/>
            <person name="Zhao F."/>
            <person name="Cao W."/>
        </authorList>
    </citation>
    <scope>NUCLEOTIDE SEQUENCE</scope>
    <source>
        <strain evidence="1">Hyas-2018</strain>
    </source>
</reference>
<dbReference type="Proteomes" id="UP000821845">
    <property type="component" value="Chromosome 9"/>
</dbReference>
<organism evidence="1 2">
    <name type="scientific">Hyalomma asiaticum</name>
    <name type="common">Tick</name>
    <dbReference type="NCBI Taxonomy" id="266040"/>
    <lineage>
        <taxon>Eukaryota</taxon>
        <taxon>Metazoa</taxon>
        <taxon>Ecdysozoa</taxon>
        <taxon>Arthropoda</taxon>
        <taxon>Chelicerata</taxon>
        <taxon>Arachnida</taxon>
        <taxon>Acari</taxon>
        <taxon>Parasitiformes</taxon>
        <taxon>Ixodida</taxon>
        <taxon>Ixodoidea</taxon>
        <taxon>Ixodidae</taxon>
        <taxon>Hyalomminae</taxon>
        <taxon>Hyalomma</taxon>
    </lineage>
</organism>
<keyword evidence="2" id="KW-1185">Reference proteome</keyword>
<comment type="caution">
    <text evidence="1">The sequence shown here is derived from an EMBL/GenBank/DDBJ whole genome shotgun (WGS) entry which is preliminary data.</text>
</comment>
<protein>
    <submittedName>
        <fullName evidence="1">Uncharacterized protein</fullName>
    </submittedName>
</protein>
<gene>
    <name evidence="1" type="ORF">HPB50_005380</name>
</gene>
<evidence type="ECO:0000313" key="2">
    <source>
        <dbReference type="Proteomes" id="UP000821845"/>
    </source>
</evidence>
<proteinExistence type="predicted"/>
<name>A0ACB7RHV4_HYAAI</name>